<dbReference type="NCBIfam" id="TIGR03361">
    <property type="entry name" value="VI_Rhs_Vgr"/>
    <property type="match status" value="1"/>
</dbReference>
<comment type="similarity">
    <text evidence="2">Belongs to the VgrG protein family.</text>
</comment>
<feature type="domain" description="Gp5/Type VI secretion system Vgr protein OB-fold" evidence="4">
    <location>
        <begin position="381"/>
        <end position="454"/>
    </location>
</feature>
<dbReference type="PANTHER" id="PTHR32305:SF15">
    <property type="entry name" value="PROTEIN RHSA-RELATED"/>
    <property type="match status" value="1"/>
</dbReference>
<gene>
    <name evidence="6" type="ORF">AABB31_11975</name>
</gene>
<organism evidence="6 7">
    <name type="scientific">Yoonia rhodophyticola</name>
    <dbReference type="NCBI Taxonomy" id="3137370"/>
    <lineage>
        <taxon>Bacteria</taxon>
        <taxon>Pseudomonadati</taxon>
        <taxon>Pseudomonadota</taxon>
        <taxon>Alphaproteobacteria</taxon>
        <taxon>Rhodobacterales</taxon>
        <taxon>Paracoccaceae</taxon>
        <taxon>Yoonia</taxon>
    </lineage>
</organism>
<proteinExistence type="inferred from homology"/>
<dbReference type="PANTHER" id="PTHR32305">
    <property type="match status" value="1"/>
</dbReference>
<dbReference type="AlphaFoldDB" id="A0AAN0MGS3"/>
<dbReference type="EMBL" id="CP151767">
    <property type="protein sequence ID" value="WZU69487.1"/>
    <property type="molecule type" value="Genomic_DNA"/>
</dbReference>
<reference evidence="6 7" key="2">
    <citation type="submission" date="2024-08" db="EMBL/GenBank/DDBJ databases">
        <title>Phylogenomic analyses of a clade within the roseobacter group suggest taxonomic reassignments of species of the genera Aestuariivita, Citreicella, Loktanella, Nautella, Pelagibaca, Ruegeria, Thalassobius, Thiobacimonas and Tropicibacter, and the proposal o.</title>
        <authorList>
            <person name="Jeon C.O."/>
        </authorList>
    </citation>
    <scope>NUCLEOTIDE SEQUENCE [LARGE SCALE GENOMIC DNA]</scope>
    <source>
        <strain evidence="6 7">SS1-5</strain>
    </source>
</reference>
<dbReference type="KEGG" id="yrh:AABB31_11975"/>
<accession>A0AAN0MGS3</accession>
<dbReference type="SUPFAM" id="SSF69349">
    <property type="entry name" value="Phage fibre proteins"/>
    <property type="match status" value="1"/>
</dbReference>
<dbReference type="Gene3D" id="3.55.50.10">
    <property type="entry name" value="Baseplate protein-like domains"/>
    <property type="match status" value="1"/>
</dbReference>
<dbReference type="InterPro" id="IPR006533">
    <property type="entry name" value="T6SS_Vgr_RhsGE"/>
</dbReference>
<evidence type="ECO:0000313" key="7">
    <source>
        <dbReference type="Proteomes" id="UP001470809"/>
    </source>
</evidence>
<comment type="subcellular location">
    <subcellularLocation>
        <location evidence="1">Secreted</location>
    </subcellularLocation>
</comment>
<dbReference type="Pfam" id="PF04717">
    <property type="entry name" value="Phage_base_V"/>
    <property type="match status" value="1"/>
</dbReference>
<evidence type="ECO:0000256" key="1">
    <source>
        <dbReference type="ARBA" id="ARBA00004613"/>
    </source>
</evidence>
<dbReference type="NCBIfam" id="TIGR01646">
    <property type="entry name" value="vgr_GE"/>
    <property type="match status" value="1"/>
</dbReference>
<evidence type="ECO:0000256" key="3">
    <source>
        <dbReference type="ARBA" id="ARBA00022525"/>
    </source>
</evidence>
<dbReference type="SUPFAM" id="SSF69279">
    <property type="entry name" value="Phage tail proteins"/>
    <property type="match status" value="2"/>
</dbReference>
<dbReference type="Pfam" id="PF05954">
    <property type="entry name" value="Phage_GPD"/>
    <property type="match status" value="1"/>
</dbReference>
<dbReference type="GO" id="GO:0005576">
    <property type="term" value="C:extracellular region"/>
    <property type="evidence" value="ECO:0007669"/>
    <property type="project" value="UniProtKB-SubCell"/>
</dbReference>
<dbReference type="InterPro" id="IPR037026">
    <property type="entry name" value="Vgr_OB-fold_dom_sf"/>
</dbReference>
<dbReference type="Pfam" id="PF22178">
    <property type="entry name" value="Gp5_trimer_C"/>
    <property type="match status" value="1"/>
</dbReference>
<keyword evidence="3" id="KW-0964">Secreted</keyword>
<evidence type="ECO:0000313" key="6">
    <source>
        <dbReference type="EMBL" id="WZU69487.1"/>
    </source>
</evidence>
<dbReference type="InterPro" id="IPR050708">
    <property type="entry name" value="T6SS_VgrG/RHS"/>
</dbReference>
<evidence type="ECO:0000259" key="4">
    <source>
        <dbReference type="Pfam" id="PF04717"/>
    </source>
</evidence>
<dbReference type="Gene3D" id="2.40.50.230">
    <property type="entry name" value="Gp5 N-terminal domain"/>
    <property type="match status" value="1"/>
</dbReference>
<keyword evidence="7" id="KW-1185">Reference proteome</keyword>
<sequence>MNAIFTQDKRLGKLTTVLGKDTLVLLRFDGVDHMNDLFEYRVEALSTEPNIDFDGLIGTHASVEIESQNNGTRIYDGLVTEAKWAGVGENGNKYTLTLRPWLWVAGQRRNQRIFHNKTVVQILEELLAPYGGLGDPALDVALSGSCPELEYTVQYRESDLAFATRLMERFGINYHFAHKVGSHTLVLTDTVDAHPIIPGGSREYKPVEGARQANKEHFWEWHPERRMTTGAIRLTDYNFKKPTAAMEVERAGDAAYAQGQTESYDYPGDYHEQGLGKDVVGLRILQERGQDARHRAVGDCTSLGAGMKLTLTGDQVNGVKGADYLCLSASHSYLSDAYGSGDTTSDGHAYSGAYVLMPVTAPLAPERKTQVPVVHGPQTAVVVGAGEIDCDEYGRILVHFHWDLEKAYSMRCRVSQNWASKGWGGMVIPRIGMEVVVEFLEGDPDKPLVTGCVYNGKNETPYPLPEHKTKSVFRSDTHQGGDLTAFNELSFEDQNGREELFLRASRDMTTKVDQHATTRIDDNCIISIGGHQLAETEKSWVANIGANYAINVGTGSGGSAINGDERKDPYGLRPAAYALNSESIAAGKGNFSISALGTIRLDADSAYSLDVEGAAMERVGQSKTSNVSTNLKVSVGGNSKEVVGRRKVIDAHEEIKIRCGAAVLTMKSDGTITFNGKTLNVSQSDRITMESGRIELN</sequence>
<evidence type="ECO:0000256" key="2">
    <source>
        <dbReference type="ARBA" id="ARBA00005558"/>
    </source>
</evidence>
<dbReference type="Gene3D" id="2.30.110.50">
    <property type="match status" value="1"/>
</dbReference>
<dbReference type="Proteomes" id="UP001470809">
    <property type="component" value="Chromosome"/>
</dbReference>
<dbReference type="SUPFAM" id="SSF69255">
    <property type="entry name" value="gp5 N-terminal domain-like"/>
    <property type="match status" value="1"/>
</dbReference>
<dbReference type="InterPro" id="IPR017847">
    <property type="entry name" value="T6SS_RhsGE_Vgr_subset"/>
</dbReference>
<name>A0AAN0MGS3_9RHOB</name>
<dbReference type="RefSeq" id="WP_342078779.1">
    <property type="nucleotide sequence ID" value="NZ_CP151767.2"/>
</dbReference>
<dbReference type="InterPro" id="IPR054030">
    <property type="entry name" value="Gp5_Vgr_C"/>
</dbReference>
<feature type="domain" description="Gp5/Type VI secretion system Vgr C-terminal trimerisation" evidence="5">
    <location>
        <begin position="471"/>
        <end position="555"/>
    </location>
</feature>
<evidence type="ECO:0000259" key="5">
    <source>
        <dbReference type="Pfam" id="PF22178"/>
    </source>
</evidence>
<dbReference type="Gene3D" id="4.10.220.110">
    <property type="match status" value="1"/>
</dbReference>
<protein>
    <submittedName>
        <fullName evidence="6">Type VI secretion system Vgr family protein</fullName>
    </submittedName>
</protein>
<reference evidence="7" key="1">
    <citation type="submission" date="2024-04" db="EMBL/GenBank/DDBJ databases">
        <title>Phylogenomic analyses of a clade within the roseobacter group suggest taxonomic reassignments of species of the genera Aestuariivita, Citreicella, Loktanella, Nautella, Pelagibaca, Ruegeria, Thalassobius, Thiobacimonas and Tropicibacter, and the proposal o.</title>
        <authorList>
            <person name="Jeon C.O."/>
        </authorList>
    </citation>
    <scope>NUCLEOTIDE SEQUENCE [LARGE SCALE GENOMIC DNA]</scope>
    <source>
        <strain evidence="7">SS1-5</strain>
    </source>
</reference>
<dbReference type="InterPro" id="IPR006531">
    <property type="entry name" value="Gp5/Vgr_OB"/>
</dbReference>